<keyword evidence="2" id="KW-1185">Reference proteome</keyword>
<dbReference type="AlphaFoldDB" id="A0A183E3P3"/>
<dbReference type="Gene3D" id="1.10.510.10">
    <property type="entry name" value="Transferase(Phosphotransferase) domain 1"/>
    <property type="match status" value="1"/>
</dbReference>
<dbReference type="WBParaSite" id="GPUH_0001560501-mRNA-1">
    <property type="protein sequence ID" value="GPUH_0001560501-mRNA-1"/>
    <property type="gene ID" value="GPUH_0001560501"/>
</dbReference>
<sequence length="132" mass="15155">MEEIPDKGSFTMKLTDWGRVIDMSSPSKDANFEEKAGTDAFDCFEMQDGRPWTYHTDFFGFFATLHVIIYGKYMKAFRISAGRYSMTSVLKRRWQQMGLLLNDIFEIGMDISNCESLPKCSTIIDGLESSMK</sequence>
<dbReference type="SUPFAM" id="SSF56112">
    <property type="entry name" value="Protein kinase-like (PK-like)"/>
    <property type="match status" value="1"/>
</dbReference>
<evidence type="ECO:0000313" key="2">
    <source>
        <dbReference type="Proteomes" id="UP000271098"/>
    </source>
</evidence>
<dbReference type="GO" id="GO:0051754">
    <property type="term" value="P:meiotic sister chromatid cohesion, centromeric"/>
    <property type="evidence" value="ECO:0007669"/>
    <property type="project" value="TreeGrafter"/>
</dbReference>
<dbReference type="InterPro" id="IPR015661">
    <property type="entry name" value="Bub1/Mad3"/>
</dbReference>
<dbReference type="GO" id="GO:0005634">
    <property type="term" value="C:nucleus"/>
    <property type="evidence" value="ECO:0007669"/>
    <property type="project" value="TreeGrafter"/>
</dbReference>
<proteinExistence type="predicted"/>
<evidence type="ECO:0000313" key="1">
    <source>
        <dbReference type="EMBL" id="VDN26276.1"/>
    </source>
</evidence>
<dbReference type="GO" id="GO:0007094">
    <property type="term" value="P:mitotic spindle assembly checkpoint signaling"/>
    <property type="evidence" value="ECO:0007669"/>
    <property type="project" value="InterPro"/>
</dbReference>
<dbReference type="GO" id="GO:0032991">
    <property type="term" value="C:protein-containing complex"/>
    <property type="evidence" value="ECO:0007669"/>
    <property type="project" value="UniProtKB-ARBA"/>
</dbReference>
<gene>
    <name evidence="1" type="ORF">GPUH_LOCUS15583</name>
</gene>
<dbReference type="GO" id="GO:0000776">
    <property type="term" value="C:kinetochore"/>
    <property type="evidence" value="ECO:0007669"/>
    <property type="project" value="UniProtKB-ARBA"/>
</dbReference>
<dbReference type="EMBL" id="UYRT01082647">
    <property type="protein sequence ID" value="VDN26276.1"/>
    <property type="molecule type" value="Genomic_DNA"/>
</dbReference>
<dbReference type="InterPro" id="IPR011009">
    <property type="entry name" value="Kinase-like_dom_sf"/>
</dbReference>
<dbReference type="Proteomes" id="UP000271098">
    <property type="component" value="Unassembled WGS sequence"/>
</dbReference>
<reference evidence="3" key="1">
    <citation type="submission" date="2016-06" db="UniProtKB">
        <authorList>
            <consortium name="WormBaseParasite"/>
        </authorList>
    </citation>
    <scope>IDENTIFICATION</scope>
</reference>
<dbReference type="GO" id="GO:0004672">
    <property type="term" value="F:protein kinase activity"/>
    <property type="evidence" value="ECO:0007669"/>
    <property type="project" value="TreeGrafter"/>
</dbReference>
<name>A0A183E3P3_9BILA</name>
<dbReference type="PANTHER" id="PTHR14030">
    <property type="entry name" value="MITOTIC CHECKPOINT SERINE/THREONINE-PROTEIN KINASE BUB1"/>
    <property type="match status" value="1"/>
</dbReference>
<accession>A0A183E3P3</accession>
<dbReference type="PANTHER" id="PTHR14030:SF4">
    <property type="entry name" value="BUB1 KINASE, ISOFORM A-RELATED"/>
    <property type="match status" value="1"/>
</dbReference>
<reference evidence="1 2" key="2">
    <citation type="submission" date="2018-11" db="EMBL/GenBank/DDBJ databases">
        <authorList>
            <consortium name="Pathogen Informatics"/>
        </authorList>
    </citation>
    <scope>NUCLEOTIDE SEQUENCE [LARGE SCALE GENOMIC DNA]</scope>
</reference>
<protein>
    <submittedName>
        <fullName evidence="3">DDE_Tnp_1_7 domain-containing protein</fullName>
    </submittedName>
</protein>
<dbReference type="OrthoDB" id="248495at2759"/>
<organism evidence="3">
    <name type="scientific">Gongylonema pulchrum</name>
    <dbReference type="NCBI Taxonomy" id="637853"/>
    <lineage>
        <taxon>Eukaryota</taxon>
        <taxon>Metazoa</taxon>
        <taxon>Ecdysozoa</taxon>
        <taxon>Nematoda</taxon>
        <taxon>Chromadorea</taxon>
        <taxon>Rhabditida</taxon>
        <taxon>Spirurina</taxon>
        <taxon>Spiruromorpha</taxon>
        <taxon>Spiruroidea</taxon>
        <taxon>Gongylonematidae</taxon>
        <taxon>Gongylonema</taxon>
    </lineage>
</organism>
<evidence type="ECO:0000313" key="3">
    <source>
        <dbReference type="WBParaSite" id="GPUH_0001560501-mRNA-1"/>
    </source>
</evidence>